<evidence type="ECO:0000313" key="3">
    <source>
        <dbReference type="Proteomes" id="UP000186817"/>
    </source>
</evidence>
<sequence length="829" mass="91266">MTSRVLLEIGTGKSSLVVRYQKEEVKFYRSSLREISYEAWKGLGPKEISERAQRWIPKVESALAAFGVPLSSVESWQVAVTGKGRQEWPEECVGALAQPPFKVVPVSLQDEARWDVESVFLATGGAETPGLVVFLGSGSQSLCGSGGITALEDGGASHIPTAEAMDKYKNIVMSHLTKEADAFQAGGLVLLSSGFHYGLALEKNSISLEKPLDFAAARELMNERFGELMQYFIDLTAPTSRPIGPLCLEDALKMLQLLGSSLRATEEGLIQTMLVDDNLKSVVACLYGIAILECLENCGFQPNIWITRVLNAVPLGYYSAILDPSRQSHPPVPVEAIMSIPDMVSFPRDRLDEWQKFVATPIGQAMHELAELGANFEFANPKFWGWLAITCVEVAIGFSEAVTNVQNEKPWSMQMPESTEVCHEAFADARTVATAKLPVIEELVLPAASTQLGNSSEETAYPCQRCDAEAAPPCIGHPFAGGSAALHQAARLAQPDAVKALLHLRADASVVNHSGVSPWMVIGEVAQNEQAVVACMELLKPEVTPQDLLKSAEANIDDFLGSFHKPVTVDLLRRQMRLHETLFGPCSAEDPLLQQQLIERWVAIIKGLLTLDPLDGERKVLARRQVLRYDPPWSVSAIDVQSCLLQLVRLGAVSCVDEFSSFAHKDLRELLAWGYVQYSSLCNEPFQEMVRSVVARACDAYCLRVDMPSTAVPPKKLRRLLEKTLEAEEQRRGLDWPCRSESYLRHACCFYILDTVRFSVVCRGDTLDEQIRCCMHVLKEFKCCAMSKPACLQLLRVKSGVAPDACGEGGYADIKLFCYADVGVRCRCE</sequence>
<keyword evidence="1" id="KW-0040">ANK repeat</keyword>
<evidence type="ECO:0000313" key="2">
    <source>
        <dbReference type="EMBL" id="OLP79809.1"/>
    </source>
</evidence>
<gene>
    <name evidence="2" type="ORF">AK812_SmicGene39861</name>
</gene>
<comment type="caution">
    <text evidence="2">The sequence shown here is derived from an EMBL/GenBank/DDBJ whole genome shotgun (WGS) entry which is preliminary data.</text>
</comment>
<dbReference type="InterPro" id="IPR036770">
    <property type="entry name" value="Ankyrin_rpt-contain_sf"/>
</dbReference>
<accession>A0A1Q9CA52</accession>
<dbReference type="InterPro" id="IPR002110">
    <property type="entry name" value="Ankyrin_rpt"/>
</dbReference>
<keyword evidence="3" id="KW-1185">Reference proteome</keyword>
<name>A0A1Q9CA52_SYMMI</name>
<organism evidence="2 3">
    <name type="scientific">Symbiodinium microadriaticum</name>
    <name type="common">Dinoflagellate</name>
    <name type="synonym">Zooxanthella microadriatica</name>
    <dbReference type="NCBI Taxonomy" id="2951"/>
    <lineage>
        <taxon>Eukaryota</taxon>
        <taxon>Sar</taxon>
        <taxon>Alveolata</taxon>
        <taxon>Dinophyceae</taxon>
        <taxon>Suessiales</taxon>
        <taxon>Symbiodiniaceae</taxon>
        <taxon>Symbiodinium</taxon>
    </lineage>
</organism>
<evidence type="ECO:0000256" key="1">
    <source>
        <dbReference type="PROSITE-ProRule" id="PRU00023"/>
    </source>
</evidence>
<dbReference type="EMBL" id="LSRX01001446">
    <property type="protein sequence ID" value="OLP79809.1"/>
    <property type="molecule type" value="Genomic_DNA"/>
</dbReference>
<feature type="repeat" description="ANK" evidence="1">
    <location>
        <begin position="481"/>
        <end position="513"/>
    </location>
</feature>
<dbReference type="AlphaFoldDB" id="A0A1Q9CA52"/>
<dbReference type="PROSITE" id="PS50088">
    <property type="entry name" value="ANK_REPEAT"/>
    <property type="match status" value="1"/>
</dbReference>
<protein>
    <submittedName>
        <fullName evidence="2">Uncharacterized protein</fullName>
    </submittedName>
</protein>
<proteinExistence type="predicted"/>
<dbReference type="SUPFAM" id="SSF48403">
    <property type="entry name" value="Ankyrin repeat"/>
    <property type="match status" value="1"/>
</dbReference>
<dbReference type="Proteomes" id="UP000186817">
    <property type="component" value="Unassembled WGS sequence"/>
</dbReference>
<dbReference type="Gene3D" id="1.25.40.20">
    <property type="entry name" value="Ankyrin repeat-containing domain"/>
    <property type="match status" value="1"/>
</dbReference>
<reference evidence="2 3" key="1">
    <citation type="submission" date="2016-02" db="EMBL/GenBank/DDBJ databases">
        <title>Genome analysis of coral dinoflagellate symbionts highlights evolutionary adaptations to a symbiotic lifestyle.</title>
        <authorList>
            <person name="Aranda M."/>
            <person name="Li Y."/>
            <person name="Liew Y.J."/>
            <person name="Baumgarten S."/>
            <person name="Simakov O."/>
            <person name="Wilson M."/>
            <person name="Piel J."/>
            <person name="Ashoor H."/>
            <person name="Bougouffa S."/>
            <person name="Bajic V.B."/>
            <person name="Ryu T."/>
            <person name="Ravasi T."/>
            <person name="Bayer T."/>
            <person name="Micklem G."/>
            <person name="Kim H."/>
            <person name="Bhak J."/>
            <person name="Lajeunesse T.C."/>
            <person name="Voolstra C.R."/>
        </authorList>
    </citation>
    <scope>NUCLEOTIDE SEQUENCE [LARGE SCALE GENOMIC DNA]</scope>
    <source>
        <strain evidence="2 3">CCMP2467</strain>
    </source>
</reference>
<dbReference type="OrthoDB" id="435718at2759"/>